<evidence type="ECO:0000313" key="4">
    <source>
        <dbReference type="Proteomes" id="UP001314263"/>
    </source>
</evidence>
<dbReference type="Proteomes" id="UP001314263">
    <property type="component" value="Unassembled WGS sequence"/>
</dbReference>
<evidence type="ECO:0000256" key="2">
    <source>
        <dbReference type="SAM" id="SignalP"/>
    </source>
</evidence>
<accession>A0AAV1IBC3</accession>
<keyword evidence="2" id="KW-0732">Signal</keyword>
<name>A0AAV1IBC3_9CHLO</name>
<proteinExistence type="predicted"/>
<evidence type="ECO:0000313" key="3">
    <source>
        <dbReference type="EMBL" id="CAK0783229.1"/>
    </source>
</evidence>
<sequence length="324" mass="34892">MSPHRALLSAFLVALVANAAAQENNRGSNGGNNGGNRDEGHDGNRGHGRHNGNGKAGGRGDPIMTGFDGRSFEIIGQAGAIYSLISEKHHKVSTKLKVGVMWDHNGTYMEGFGFQYRNQRVQVELTPTNELAVTMNGELLTMTKGETELEMVPYVPAGELLVLWQLHREGLGNTVEITTDLLQLTVWLTPAGTVDEGGVEQPAYLNFDAALLGRPSNNEMEGIIGETYNRMLVGADALSDPASPAYLPDDMQFYGQGAEATYAVAAYFGEGATSVSGKERRRVLIESNMHSAFPVHAMGRGGKLEPARRPIVQHASGGRKGRFL</sequence>
<feature type="compositionally biased region" description="Basic and acidic residues" evidence="1">
    <location>
        <begin position="36"/>
        <end position="45"/>
    </location>
</feature>
<gene>
    <name evidence="3" type="ORF">CVIRNUC_006428</name>
</gene>
<organism evidence="3 4">
    <name type="scientific">Coccomyxa viridis</name>
    <dbReference type="NCBI Taxonomy" id="1274662"/>
    <lineage>
        <taxon>Eukaryota</taxon>
        <taxon>Viridiplantae</taxon>
        <taxon>Chlorophyta</taxon>
        <taxon>core chlorophytes</taxon>
        <taxon>Trebouxiophyceae</taxon>
        <taxon>Trebouxiophyceae incertae sedis</taxon>
        <taxon>Coccomyxaceae</taxon>
        <taxon>Coccomyxa</taxon>
    </lineage>
</organism>
<dbReference type="EMBL" id="CAUYUE010000008">
    <property type="protein sequence ID" value="CAK0783229.1"/>
    <property type="molecule type" value="Genomic_DNA"/>
</dbReference>
<dbReference type="AlphaFoldDB" id="A0AAV1IBC3"/>
<evidence type="ECO:0000256" key="1">
    <source>
        <dbReference type="SAM" id="MobiDB-lite"/>
    </source>
</evidence>
<feature type="region of interest" description="Disordered" evidence="1">
    <location>
        <begin position="23"/>
        <end position="62"/>
    </location>
</feature>
<protein>
    <submittedName>
        <fullName evidence="3">Uncharacterized protein</fullName>
    </submittedName>
</protein>
<keyword evidence="4" id="KW-1185">Reference proteome</keyword>
<feature type="chain" id="PRO_5043326148" evidence="2">
    <location>
        <begin position="22"/>
        <end position="324"/>
    </location>
</feature>
<reference evidence="3 4" key="1">
    <citation type="submission" date="2023-10" db="EMBL/GenBank/DDBJ databases">
        <authorList>
            <person name="Maclean D."/>
            <person name="Macfadyen A."/>
        </authorList>
    </citation>
    <scope>NUCLEOTIDE SEQUENCE [LARGE SCALE GENOMIC DNA]</scope>
</reference>
<comment type="caution">
    <text evidence="3">The sequence shown here is derived from an EMBL/GenBank/DDBJ whole genome shotgun (WGS) entry which is preliminary data.</text>
</comment>
<feature type="signal peptide" evidence="2">
    <location>
        <begin position="1"/>
        <end position="21"/>
    </location>
</feature>